<dbReference type="PATRIC" id="fig|1423731.3.peg.1620"/>
<dbReference type="Proteomes" id="UP000051621">
    <property type="component" value="Unassembled WGS sequence"/>
</dbReference>
<dbReference type="AlphaFoldDB" id="A0A0R1M1B7"/>
<name>A0A0R1M1B7_9LACO</name>
<dbReference type="EMBL" id="AZEF01000027">
    <property type="protein sequence ID" value="KRL01433.1"/>
    <property type="molecule type" value="Genomic_DNA"/>
</dbReference>
<organism evidence="1 2">
    <name type="scientific">Liquorilactobacillus capillatus DSM 19910</name>
    <dbReference type="NCBI Taxonomy" id="1423731"/>
    <lineage>
        <taxon>Bacteria</taxon>
        <taxon>Bacillati</taxon>
        <taxon>Bacillota</taxon>
        <taxon>Bacilli</taxon>
        <taxon>Lactobacillales</taxon>
        <taxon>Lactobacillaceae</taxon>
        <taxon>Liquorilactobacillus</taxon>
    </lineage>
</organism>
<sequence length="105" mass="11680">MAKVIKPVTLLVKGKEVQGVYRGTDNEVTDDMAKAPNYKGQGSLIIISNNNHLELDTIQNMDGTSLLKKPSDFTLSKIDVRNAFKVERVLFDDIKGNITQQSEND</sequence>
<protein>
    <submittedName>
        <fullName evidence="1">Uncharacterized protein</fullName>
    </submittedName>
</protein>
<gene>
    <name evidence="1" type="ORF">FC81_GL001579</name>
</gene>
<evidence type="ECO:0000313" key="1">
    <source>
        <dbReference type="EMBL" id="KRL01433.1"/>
    </source>
</evidence>
<reference evidence="1 2" key="1">
    <citation type="journal article" date="2015" name="Genome Announc.">
        <title>Expanding the biotechnology potential of lactobacilli through comparative genomics of 213 strains and associated genera.</title>
        <authorList>
            <person name="Sun Z."/>
            <person name="Harris H.M."/>
            <person name="McCann A."/>
            <person name="Guo C."/>
            <person name="Argimon S."/>
            <person name="Zhang W."/>
            <person name="Yang X."/>
            <person name="Jeffery I.B."/>
            <person name="Cooney J.C."/>
            <person name="Kagawa T.F."/>
            <person name="Liu W."/>
            <person name="Song Y."/>
            <person name="Salvetti E."/>
            <person name="Wrobel A."/>
            <person name="Rasinkangas P."/>
            <person name="Parkhill J."/>
            <person name="Rea M.C."/>
            <person name="O'Sullivan O."/>
            <person name="Ritari J."/>
            <person name="Douillard F.P."/>
            <person name="Paul Ross R."/>
            <person name="Yang R."/>
            <person name="Briner A.E."/>
            <person name="Felis G.E."/>
            <person name="de Vos W.M."/>
            <person name="Barrangou R."/>
            <person name="Klaenhammer T.R."/>
            <person name="Caufield P.W."/>
            <person name="Cui Y."/>
            <person name="Zhang H."/>
            <person name="O'Toole P.W."/>
        </authorList>
    </citation>
    <scope>NUCLEOTIDE SEQUENCE [LARGE SCALE GENOMIC DNA]</scope>
    <source>
        <strain evidence="1 2">DSM 19910</strain>
    </source>
</reference>
<proteinExistence type="predicted"/>
<keyword evidence="2" id="KW-1185">Reference proteome</keyword>
<accession>A0A0R1M1B7</accession>
<evidence type="ECO:0000313" key="2">
    <source>
        <dbReference type="Proteomes" id="UP000051621"/>
    </source>
</evidence>
<dbReference type="OrthoDB" id="2295192at2"/>
<comment type="caution">
    <text evidence="1">The sequence shown here is derived from an EMBL/GenBank/DDBJ whole genome shotgun (WGS) entry which is preliminary data.</text>
</comment>
<dbReference type="RefSeq" id="WP_057745021.1">
    <property type="nucleotide sequence ID" value="NZ_AZEF01000027.1"/>
</dbReference>